<proteinExistence type="predicted"/>
<organism evidence="1 2">
    <name type="scientific">Leptospira kirschneri str. H1</name>
    <dbReference type="NCBI Taxonomy" id="1049966"/>
    <lineage>
        <taxon>Bacteria</taxon>
        <taxon>Pseudomonadati</taxon>
        <taxon>Spirochaetota</taxon>
        <taxon>Spirochaetia</taxon>
        <taxon>Leptospirales</taxon>
        <taxon>Leptospiraceae</taxon>
        <taxon>Leptospira</taxon>
    </lineage>
</organism>
<dbReference type="RefSeq" id="WP_004750965.1">
    <property type="nucleotide sequence ID" value="NZ_AHMY02000025.1"/>
</dbReference>
<dbReference type="GeneID" id="34315754"/>
<dbReference type="AlphaFoldDB" id="A0A0E2B5C4"/>
<sequence>MPTILNNRILFIFLYFVLVLQGCLTVTEKEIPPKIDLGNHLHRLQETLVIIEEFRSNLNLELVNQENISGLGEDHLQKFRNPTVSAITKKNFAGAFAQCRCFQNVVIAFKGIDDIDLLRKKYKNVIRIKLAEYSDNDTLFITSLLTASTLGLIPTWNSFARKAEVTIESDSLTQPVTFNYDRRFKLFAHLFLFFGLFKENSVLNRYTEFYDFFKLVSSDVYSQKLIPLDN</sequence>
<name>A0A0E2B5C4_9LEPT</name>
<accession>A0A0E2B5C4</accession>
<reference evidence="1 2" key="1">
    <citation type="submission" date="2012-10" db="EMBL/GenBank/DDBJ databases">
        <authorList>
            <person name="Harkins D.M."/>
            <person name="Durkin A.S."/>
            <person name="Brinkac L.M."/>
            <person name="Selengut J.D."/>
            <person name="Sanka R."/>
            <person name="DePew J."/>
            <person name="Purushe J."/>
            <person name="Peacock S.J."/>
            <person name="Thaipadungpanit J."/>
            <person name="Wuthiekanun V.W."/>
            <person name="Day N.P."/>
            <person name="Vinetz J.M."/>
            <person name="Sutton G.G."/>
            <person name="Nelson W.C."/>
            <person name="Fouts D.E."/>
        </authorList>
    </citation>
    <scope>NUCLEOTIDE SEQUENCE [LARGE SCALE GENOMIC DNA]</scope>
    <source>
        <strain evidence="1 2">H1</strain>
    </source>
</reference>
<gene>
    <name evidence="1" type="ORF">LEP1GSC081_2894</name>
</gene>
<protein>
    <submittedName>
        <fullName evidence="1">Uncharacterized protein</fullName>
    </submittedName>
</protein>
<evidence type="ECO:0000313" key="2">
    <source>
        <dbReference type="Proteomes" id="UP000006253"/>
    </source>
</evidence>
<dbReference type="EMBL" id="AHMY02000025">
    <property type="protein sequence ID" value="EKO16483.1"/>
    <property type="molecule type" value="Genomic_DNA"/>
</dbReference>
<comment type="caution">
    <text evidence="1">The sequence shown here is derived from an EMBL/GenBank/DDBJ whole genome shotgun (WGS) entry which is preliminary data.</text>
</comment>
<dbReference type="Proteomes" id="UP000006253">
    <property type="component" value="Unassembled WGS sequence"/>
</dbReference>
<evidence type="ECO:0000313" key="1">
    <source>
        <dbReference type="EMBL" id="EKO16483.1"/>
    </source>
</evidence>